<dbReference type="PANTHER" id="PTHR35091">
    <property type="entry name" value="FLAGELLAR PROTEIN FLIL"/>
    <property type="match status" value="1"/>
</dbReference>
<comment type="subcellular location">
    <subcellularLocation>
        <location evidence="2">Cell membrane</location>
        <topology evidence="2">Single-pass membrane protein</topology>
    </subcellularLocation>
</comment>
<evidence type="ECO:0000256" key="1">
    <source>
        <dbReference type="ARBA" id="ARBA00002254"/>
    </source>
</evidence>
<dbReference type="Pfam" id="PF03748">
    <property type="entry name" value="FliL"/>
    <property type="match status" value="1"/>
</dbReference>
<evidence type="ECO:0000313" key="11">
    <source>
        <dbReference type="EMBL" id="MFC6154115.1"/>
    </source>
</evidence>
<proteinExistence type="inferred from homology"/>
<keyword evidence="7 10" id="KW-0283">Flagellar rotation</keyword>
<name>A0ABW1R1Y8_9ACTN</name>
<organism evidence="11 12">
    <name type="scientific">Nocardioides yefusunii</name>
    <dbReference type="NCBI Taxonomy" id="2500546"/>
    <lineage>
        <taxon>Bacteria</taxon>
        <taxon>Bacillati</taxon>
        <taxon>Actinomycetota</taxon>
        <taxon>Actinomycetes</taxon>
        <taxon>Propionibacteriales</taxon>
        <taxon>Nocardioidaceae</taxon>
        <taxon>Nocardioides</taxon>
    </lineage>
</organism>
<reference evidence="12" key="1">
    <citation type="journal article" date="2019" name="Int. J. Syst. Evol. Microbiol.">
        <title>The Global Catalogue of Microorganisms (GCM) 10K type strain sequencing project: providing services to taxonomists for standard genome sequencing and annotation.</title>
        <authorList>
            <consortium name="The Broad Institute Genomics Platform"/>
            <consortium name="The Broad Institute Genome Sequencing Center for Infectious Disease"/>
            <person name="Wu L."/>
            <person name="Ma J."/>
        </authorList>
    </citation>
    <scope>NUCLEOTIDE SEQUENCE [LARGE SCALE GENOMIC DNA]</scope>
    <source>
        <strain evidence="12">DFY28</strain>
    </source>
</reference>
<dbReference type="EMBL" id="JBHSQI010000005">
    <property type="protein sequence ID" value="MFC6154115.1"/>
    <property type="molecule type" value="Genomic_DNA"/>
</dbReference>
<keyword evidence="9 10" id="KW-0472">Membrane</keyword>
<evidence type="ECO:0000256" key="4">
    <source>
        <dbReference type="ARBA" id="ARBA00022475"/>
    </source>
</evidence>
<keyword evidence="11" id="KW-0966">Cell projection</keyword>
<comment type="similarity">
    <text evidence="3 10">Belongs to the FliL family.</text>
</comment>
<dbReference type="Proteomes" id="UP001596098">
    <property type="component" value="Unassembled WGS sequence"/>
</dbReference>
<dbReference type="PANTHER" id="PTHR35091:SF2">
    <property type="entry name" value="FLAGELLAR PROTEIN FLIL"/>
    <property type="match status" value="1"/>
</dbReference>
<evidence type="ECO:0000313" key="12">
    <source>
        <dbReference type="Proteomes" id="UP001596098"/>
    </source>
</evidence>
<comment type="caution">
    <text evidence="11">The sequence shown here is derived from an EMBL/GenBank/DDBJ whole genome shotgun (WGS) entry which is preliminary data.</text>
</comment>
<dbReference type="RefSeq" id="WP_239022125.1">
    <property type="nucleotide sequence ID" value="NZ_CP034929.1"/>
</dbReference>
<dbReference type="InterPro" id="IPR005503">
    <property type="entry name" value="FliL"/>
</dbReference>
<evidence type="ECO:0000256" key="9">
    <source>
        <dbReference type="ARBA" id="ARBA00023136"/>
    </source>
</evidence>
<evidence type="ECO:0000256" key="2">
    <source>
        <dbReference type="ARBA" id="ARBA00004162"/>
    </source>
</evidence>
<comment type="function">
    <text evidence="1 10">Controls the rotational direction of flagella during chemotaxis.</text>
</comment>
<evidence type="ECO:0000256" key="3">
    <source>
        <dbReference type="ARBA" id="ARBA00008281"/>
    </source>
</evidence>
<keyword evidence="4 10" id="KW-1003">Cell membrane</keyword>
<protein>
    <recommendedName>
        <fullName evidence="10">Flagellar protein FliL</fullName>
    </recommendedName>
</protein>
<accession>A0ABW1R1Y8</accession>
<evidence type="ECO:0000256" key="10">
    <source>
        <dbReference type="RuleBase" id="RU364125"/>
    </source>
</evidence>
<keyword evidence="11" id="KW-0969">Cilium</keyword>
<gene>
    <name evidence="11" type="primary">fliL</name>
    <name evidence="11" type="ORF">ACFPWU_10650</name>
</gene>
<evidence type="ECO:0000256" key="7">
    <source>
        <dbReference type="ARBA" id="ARBA00022779"/>
    </source>
</evidence>
<keyword evidence="11" id="KW-0282">Flagellum</keyword>
<feature type="transmembrane region" description="Helical" evidence="10">
    <location>
        <begin position="25"/>
        <end position="43"/>
    </location>
</feature>
<evidence type="ECO:0000256" key="5">
    <source>
        <dbReference type="ARBA" id="ARBA00022500"/>
    </source>
</evidence>
<evidence type="ECO:0000256" key="8">
    <source>
        <dbReference type="ARBA" id="ARBA00022989"/>
    </source>
</evidence>
<keyword evidence="8 10" id="KW-1133">Transmembrane helix</keyword>
<keyword evidence="12" id="KW-1185">Reference proteome</keyword>
<evidence type="ECO:0000256" key="6">
    <source>
        <dbReference type="ARBA" id="ARBA00022692"/>
    </source>
</evidence>
<keyword evidence="6 10" id="KW-0812">Transmembrane</keyword>
<keyword evidence="5 10" id="KW-0145">Chemotaxis</keyword>
<sequence length="146" mass="15620">MTTMSMPRVAPAAEPEKAKKGRLKWIIAVVLAIVLGGVAFVLLNPTAEGEKKPVAGEVVALDPIQVNLAAGHYLRVGIALQLVDSAHEVEGSKALDAAINVFSGRQVADVSTTAQREALRTKLVEQLELAYHGDVMGLYFTEFVIQ</sequence>